<dbReference type="Proteomes" id="UP000887576">
    <property type="component" value="Unplaced"/>
</dbReference>
<protein>
    <submittedName>
        <fullName evidence="2">Uncharacterized protein</fullName>
    </submittedName>
</protein>
<evidence type="ECO:0000313" key="2">
    <source>
        <dbReference type="WBParaSite" id="JU765_v2.g2988.t1"/>
    </source>
</evidence>
<accession>A0AC34R3N0</accession>
<proteinExistence type="predicted"/>
<evidence type="ECO:0000313" key="1">
    <source>
        <dbReference type="Proteomes" id="UP000887576"/>
    </source>
</evidence>
<name>A0AC34R3N0_9BILA</name>
<reference evidence="2" key="1">
    <citation type="submission" date="2022-11" db="UniProtKB">
        <authorList>
            <consortium name="WormBaseParasite"/>
        </authorList>
    </citation>
    <scope>IDENTIFICATION</scope>
</reference>
<dbReference type="WBParaSite" id="JU765_v2.g2988.t1">
    <property type="protein sequence ID" value="JU765_v2.g2988.t1"/>
    <property type="gene ID" value="JU765_v2.g2988"/>
</dbReference>
<sequence>MGDVCVAAYSIGLFSIRYQTITSRPISLSLPDRHEYRGRPNPKLYHFRGTECFKLLPKKPKVLVITNSNMTEIPIVRLLVEEARKIAEKVVVINGTVARLMYGLNSIDKEVIRIYGRILVAWLLPEYVEYIILQREPDNFRPKFREFGDDQDFYRIFHHQRPDYVLILYRKNNQERAFDLADGLP</sequence>
<organism evidence="1 2">
    <name type="scientific">Panagrolaimus sp. JU765</name>
    <dbReference type="NCBI Taxonomy" id="591449"/>
    <lineage>
        <taxon>Eukaryota</taxon>
        <taxon>Metazoa</taxon>
        <taxon>Ecdysozoa</taxon>
        <taxon>Nematoda</taxon>
        <taxon>Chromadorea</taxon>
        <taxon>Rhabditida</taxon>
        <taxon>Tylenchina</taxon>
        <taxon>Panagrolaimomorpha</taxon>
        <taxon>Panagrolaimoidea</taxon>
        <taxon>Panagrolaimidae</taxon>
        <taxon>Panagrolaimus</taxon>
    </lineage>
</organism>